<organism evidence="2 3">
    <name type="scientific">Lentithecium fluviatile CBS 122367</name>
    <dbReference type="NCBI Taxonomy" id="1168545"/>
    <lineage>
        <taxon>Eukaryota</taxon>
        <taxon>Fungi</taxon>
        <taxon>Dikarya</taxon>
        <taxon>Ascomycota</taxon>
        <taxon>Pezizomycotina</taxon>
        <taxon>Dothideomycetes</taxon>
        <taxon>Pleosporomycetidae</taxon>
        <taxon>Pleosporales</taxon>
        <taxon>Massarineae</taxon>
        <taxon>Lentitheciaceae</taxon>
        <taxon>Lentithecium</taxon>
    </lineage>
</organism>
<name>A0A6G1IU64_9PLEO</name>
<dbReference type="PANTHER" id="PTHR36578:SF1">
    <property type="entry name" value="APPLE DOMAIN-CONTAINING PROTEIN"/>
    <property type="match status" value="1"/>
</dbReference>
<feature type="chain" id="PRO_5026112813" description="Apple domain-containing protein" evidence="1">
    <location>
        <begin position="21"/>
        <end position="315"/>
    </location>
</feature>
<proteinExistence type="predicted"/>
<dbReference type="EMBL" id="MU005590">
    <property type="protein sequence ID" value="KAF2681786.1"/>
    <property type="molecule type" value="Genomic_DNA"/>
</dbReference>
<feature type="signal peptide" evidence="1">
    <location>
        <begin position="1"/>
        <end position="20"/>
    </location>
</feature>
<sequence>MMVTKYTALFALGLLASAFGMPSSPPDPSYIKNCPGPMLPPGYGSVPNPDTPEAFLDYTEFKKAAFAASAPPGYDSIFVNLKSPIKGPNYYLGYHALKDYSISDCAEYCEETDGCEAFNIFFERSPKVDPNPKCKNPPSTTLITCSLWSLSPGKARAAASNDRGWRYEFHVVIAGSNGYIRGHKKDCPGYKIEYFGDSAINAPVDCKGEYTYMGYKRFDAGGYDVARCAKACSEQNEYNSAHPPTDGSKLRLCHFTNSYIEKKNGIPQAQYCALYSKAWHKKQATNNGQWQGKDHITISYSVGLTNVTGKHDACV</sequence>
<keyword evidence="1" id="KW-0732">Signal</keyword>
<dbReference type="OrthoDB" id="271448at2759"/>
<dbReference type="AlphaFoldDB" id="A0A6G1IU64"/>
<evidence type="ECO:0000313" key="3">
    <source>
        <dbReference type="Proteomes" id="UP000799291"/>
    </source>
</evidence>
<reference evidence="2" key="1">
    <citation type="journal article" date="2020" name="Stud. Mycol.">
        <title>101 Dothideomycetes genomes: a test case for predicting lifestyles and emergence of pathogens.</title>
        <authorList>
            <person name="Haridas S."/>
            <person name="Albert R."/>
            <person name="Binder M."/>
            <person name="Bloem J."/>
            <person name="Labutti K."/>
            <person name="Salamov A."/>
            <person name="Andreopoulos B."/>
            <person name="Baker S."/>
            <person name="Barry K."/>
            <person name="Bills G."/>
            <person name="Bluhm B."/>
            <person name="Cannon C."/>
            <person name="Castanera R."/>
            <person name="Culley D."/>
            <person name="Daum C."/>
            <person name="Ezra D."/>
            <person name="Gonzalez J."/>
            <person name="Henrissat B."/>
            <person name="Kuo A."/>
            <person name="Liang C."/>
            <person name="Lipzen A."/>
            <person name="Lutzoni F."/>
            <person name="Magnuson J."/>
            <person name="Mondo S."/>
            <person name="Nolan M."/>
            <person name="Ohm R."/>
            <person name="Pangilinan J."/>
            <person name="Park H.-J."/>
            <person name="Ramirez L."/>
            <person name="Alfaro M."/>
            <person name="Sun H."/>
            <person name="Tritt A."/>
            <person name="Yoshinaga Y."/>
            <person name="Zwiers L.-H."/>
            <person name="Turgeon B."/>
            <person name="Goodwin S."/>
            <person name="Spatafora J."/>
            <person name="Crous P."/>
            <person name="Grigoriev I."/>
        </authorList>
    </citation>
    <scope>NUCLEOTIDE SEQUENCE</scope>
    <source>
        <strain evidence="2">CBS 122367</strain>
    </source>
</reference>
<dbReference type="PANTHER" id="PTHR36578">
    <property type="entry name" value="CHROMOSOME 15, WHOLE GENOME SHOTGUN SEQUENCE"/>
    <property type="match status" value="1"/>
</dbReference>
<evidence type="ECO:0008006" key="4">
    <source>
        <dbReference type="Google" id="ProtNLM"/>
    </source>
</evidence>
<evidence type="ECO:0000313" key="2">
    <source>
        <dbReference type="EMBL" id="KAF2681786.1"/>
    </source>
</evidence>
<accession>A0A6G1IU64</accession>
<evidence type="ECO:0000256" key="1">
    <source>
        <dbReference type="SAM" id="SignalP"/>
    </source>
</evidence>
<dbReference type="Proteomes" id="UP000799291">
    <property type="component" value="Unassembled WGS sequence"/>
</dbReference>
<keyword evidence="3" id="KW-1185">Reference proteome</keyword>
<gene>
    <name evidence="2" type="ORF">K458DRAFT_420551</name>
</gene>
<protein>
    <recommendedName>
        <fullName evidence="4">Apple domain-containing protein</fullName>
    </recommendedName>
</protein>